<evidence type="ECO:0000313" key="2">
    <source>
        <dbReference type="Proteomes" id="UP001163223"/>
    </source>
</evidence>
<sequence>MTGCTTAEVYNQGYVADEQTLALVPVGSSREQVLLALGSPSTTATFNNEVFYYISQKRVRPVAFMNPQLVDQKVLAIYFGQDGRVANIANYGLQNGRVFDFISRTTPTGGQDASFLGQIFSDSTGALPTQSRVPGH</sequence>
<reference evidence="1" key="1">
    <citation type="submission" date="2022-11" db="EMBL/GenBank/DDBJ databases">
        <title>beta-Carotene-producing bacterium, Jeongeuplla avenae sp. nov., alleviates the salt stress of Arabidopsis seedlings.</title>
        <authorList>
            <person name="Jiang L."/>
            <person name="Lee J."/>
        </authorList>
    </citation>
    <scope>NUCLEOTIDE SEQUENCE</scope>
    <source>
        <strain evidence="1">DY_R2A_6</strain>
    </source>
</reference>
<gene>
    <name evidence="1" type="ORF">OXU80_16315</name>
</gene>
<evidence type="ECO:0000313" key="1">
    <source>
        <dbReference type="EMBL" id="WAJ31499.1"/>
    </source>
</evidence>
<accession>A0ACD4NX75</accession>
<proteinExistence type="predicted"/>
<keyword evidence="2" id="KW-1185">Reference proteome</keyword>
<name>A0ACD4NX75_9HYPH</name>
<dbReference type="Proteomes" id="UP001163223">
    <property type="component" value="Chromosome"/>
</dbReference>
<protein>
    <submittedName>
        <fullName evidence="1">Outer membrane protein assembly factor BamE</fullName>
    </submittedName>
</protein>
<dbReference type="EMBL" id="CP113520">
    <property type="protein sequence ID" value="WAJ31499.1"/>
    <property type="molecule type" value="Genomic_DNA"/>
</dbReference>
<organism evidence="1 2">
    <name type="scientific">Antarcticirhabdus aurantiaca</name>
    <dbReference type="NCBI Taxonomy" id="2606717"/>
    <lineage>
        <taxon>Bacteria</taxon>
        <taxon>Pseudomonadati</taxon>
        <taxon>Pseudomonadota</taxon>
        <taxon>Alphaproteobacteria</taxon>
        <taxon>Hyphomicrobiales</taxon>
        <taxon>Aurantimonadaceae</taxon>
        <taxon>Antarcticirhabdus</taxon>
    </lineage>
</organism>